<dbReference type="PROSITE" id="PS01173">
    <property type="entry name" value="LIPASE_GDXG_HIS"/>
    <property type="match status" value="1"/>
</dbReference>
<comment type="similarity">
    <text evidence="1">Belongs to the 'GDXG' lipolytic enzyme family.</text>
</comment>
<evidence type="ECO:0000259" key="4">
    <source>
        <dbReference type="Pfam" id="PF07859"/>
    </source>
</evidence>
<dbReference type="SUPFAM" id="SSF53474">
    <property type="entry name" value="alpha/beta-Hydrolases"/>
    <property type="match status" value="1"/>
</dbReference>
<dbReference type="InterPro" id="IPR002168">
    <property type="entry name" value="Lipase_GDXG_HIS_AS"/>
</dbReference>
<evidence type="ECO:0000256" key="3">
    <source>
        <dbReference type="PROSITE-ProRule" id="PRU10038"/>
    </source>
</evidence>
<keyword evidence="6" id="KW-1185">Reference proteome</keyword>
<dbReference type="InterPro" id="IPR050300">
    <property type="entry name" value="GDXG_lipolytic_enzyme"/>
</dbReference>
<organism evidence="5 6">
    <name type="scientific">Lojkania enalia</name>
    <dbReference type="NCBI Taxonomy" id="147567"/>
    <lineage>
        <taxon>Eukaryota</taxon>
        <taxon>Fungi</taxon>
        <taxon>Dikarya</taxon>
        <taxon>Ascomycota</taxon>
        <taxon>Pezizomycotina</taxon>
        <taxon>Dothideomycetes</taxon>
        <taxon>Pleosporomycetidae</taxon>
        <taxon>Pleosporales</taxon>
        <taxon>Pleosporales incertae sedis</taxon>
        <taxon>Lojkania</taxon>
    </lineage>
</organism>
<evidence type="ECO:0000313" key="6">
    <source>
        <dbReference type="Proteomes" id="UP000800093"/>
    </source>
</evidence>
<dbReference type="PANTHER" id="PTHR48081:SF8">
    <property type="entry name" value="ALPHA_BETA HYDROLASE FOLD-3 DOMAIN-CONTAINING PROTEIN-RELATED"/>
    <property type="match status" value="1"/>
</dbReference>
<dbReference type="AlphaFoldDB" id="A0A9P4NAL0"/>
<accession>A0A9P4NAL0</accession>
<name>A0A9P4NAL0_9PLEO</name>
<comment type="caution">
    <text evidence="5">The sequence shown here is derived from an EMBL/GenBank/DDBJ whole genome shotgun (WGS) entry which is preliminary data.</text>
</comment>
<dbReference type="PANTHER" id="PTHR48081">
    <property type="entry name" value="AB HYDROLASE SUPERFAMILY PROTEIN C4A8.06C"/>
    <property type="match status" value="1"/>
</dbReference>
<dbReference type="InterPro" id="IPR033140">
    <property type="entry name" value="Lipase_GDXG_put_SER_AS"/>
</dbReference>
<keyword evidence="2" id="KW-0378">Hydrolase</keyword>
<dbReference type="InterPro" id="IPR029058">
    <property type="entry name" value="AB_hydrolase_fold"/>
</dbReference>
<dbReference type="OrthoDB" id="2152029at2759"/>
<feature type="active site" evidence="3">
    <location>
        <position position="212"/>
    </location>
</feature>
<dbReference type="InterPro" id="IPR013094">
    <property type="entry name" value="AB_hydrolase_3"/>
</dbReference>
<evidence type="ECO:0000313" key="5">
    <source>
        <dbReference type="EMBL" id="KAF2269615.1"/>
    </source>
</evidence>
<evidence type="ECO:0000256" key="1">
    <source>
        <dbReference type="ARBA" id="ARBA00010515"/>
    </source>
</evidence>
<feature type="domain" description="Alpha/beta hydrolase fold-3" evidence="4">
    <location>
        <begin position="128"/>
        <end position="348"/>
    </location>
</feature>
<dbReference type="EMBL" id="ML986581">
    <property type="protein sequence ID" value="KAF2269615.1"/>
    <property type="molecule type" value="Genomic_DNA"/>
</dbReference>
<dbReference type="PROSITE" id="PS01174">
    <property type="entry name" value="LIPASE_GDXG_SER"/>
    <property type="match status" value="1"/>
</dbReference>
<evidence type="ECO:0000256" key="2">
    <source>
        <dbReference type="ARBA" id="ARBA00022801"/>
    </source>
</evidence>
<gene>
    <name evidence="5" type="ORF">CC78DRAFT_528818</name>
</gene>
<protein>
    <submittedName>
        <fullName evidence="5">Alpha/beta-hydrolase</fullName>
    </submittedName>
</protein>
<sequence>MALLATQPFKTAYALGAFAFELARLPFWFLKYLHSYGRQHPEWSFGQALRVRVFFSVVYHIATIHIKTPLPLTPDTEKERFIVIDSAPIDSYQGPVRGNEDVKPAKIGGTWYPAPLTISSDLSTVTVILHIHGGAFVTGDGRTAASGYFAKKLLMHTGATHVFVPQYRLSTLPVSKGSNPFPAALQDTLTSYLYLLNTLKISPSNIILSGDSAGANLAISLLRYIVEYGTDLNIPNPSAALLWSPWINPADTSDEYTRTNPNYNTDYLSYPFTKWGADAYAGLAGTSALSSPYVSHKKRAFKTEVPIFVNTASAELLYFDDVEWVDTMKEAGNNVTLDIAPNAPHDILLMGKALGFDKEAARAAERAGEWLKSVRK</sequence>
<dbReference type="Pfam" id="PF07859">
    <property type="entry name" value="Abhydrolase_3"/>
    <property type="match status" value="1"/>
</dbReference>
<dbReference type="Gene3D" id="3.40.50.1820">
    <property type="entry name" value="alpha/beta hydrolase"/>
    <property type="match status" value="1"/>
</dbReference>
<dbReference type="Proteomes" id="UP000800093">
    <property type="component" value="Unassembled WGS sequence"/>
</dbReference>
<proteinExistence type="inferred from homology"/>
<reference evidence="6" key="1">
    <citation type="journal article" date="2020" name="Stud. Mycol.">
        <title>101 Dothideomycetes genomes: A test case for predicting lifestyles and emergence of pathogens.</title>
        <authorList>
            <person name="Haridas S."/>
            <person name="Albert R."/>
            <person name="Binder M."/>
            <person name="Bloem J."/>
            <person name="LaButti K."/>
            <person name="Salamov A."/>
            <person name="Andreopoulos B."/>
            <person name="Baker S."/>
            <person name="Barry K."/>
            <person name="Bills G."/>
            <person name="Bluhm B."/>
            <person name="Cannon C."/>
            <person name="Castanera R."/>
            <person name="Culley D."/>
            <person name="Daum C."/>
            <person name="Ezra D."/>
            <person name="Gonzalez J."/>
            <person name="Henrissat B."/>
            <person name="Kuo A."/>
            <person name="Liang C."/>
            <person name="Lipzen A."/>
            <person name="Lutzoni F."/>
            <person name="Magnuson J."/>
            <person name="Mondo S."/>
            <person name="Nolan M."/>
            <person name="Ohm R."/>
            <person name="Pangilinan J."/>
            <person name="Park H.-J."/>
            <person name="Ramirez L."/>
            <person name="Alfaro M."/>
            <person name="Sun H."/>
            <person name="Tritt A."/>
            <person name="Yoshinaga Y."/>
            <person name="Zwiers L.-H."/>
            <person name="Turgeon B."/>
            <person name="Goodwin S."/>
            <person name="Spatafora J."/>
            <person name="Crous P."/>
            <person name="Grigoriev I."/>
        </authorList>
    </citation>
    <scope>NUCLEOTIDE SEQUENCE [LARGE SCALE GENOMIC DNA]</scope>
    <source>
        <strain evidence="6">CBS 304.66</strain>
    </source>
</reference>
<dbReference type="GO" id="GO:0016787">
    <property type="term" value="F:hydrolase activity"/>
    <property type="evidence" value="ECO:0007669"/>
    <property type="project" value="UniProtKB-KW"/>
</dbReference>